<dbReference type="SUPFAM" id="SSF141868">
    <property type="entry name" value="EAL domain-like"/>
    <property type="match status" value="1"/>
</dbReference>
<dbReference type="Proteomes" id="UP000622604">
    <property type="component" value="Unassembled WGS sequence"/>
</dbReference>
<dbReference type="SMART" id="SM00052">
    <property type="entry name" value="EAL"/>
    <property type="match status" value="1"/>
</dbReference>
<dbReference type="Pfam" id="PF00563">
    <property type="entry name" value="EAL"/>
    <property type="match status" value="1"/>
</dbReference>
<dbReference type="CDD" id="cd01948">
    <property type="entry name" value="EAL"/>
    <property type="match status" value="1"/>
</dbReference>
<feature type="transmembrane region" description="Helical" evidence="2">
    <location>
        <begin position="59"/>
        <end position="78"/>
    </location>
</feature>
<comment type="caution">
    <text evidence="5">The sequence shown here is derived from an EMBL/GenBank/DDBJ whole genome shotgun (WGS) entry which is preliminary data.</text>
</comment>
<dbReference type="EMBL" id="BMZC01000001">
    <property type="protein sequence ID" value="GGZ47125.1"/>
    <property type="molecule type" value="Genomic_DNA"/>
</dbReference>
<dbReference type="AlphaFoldDB" id="A0A8H9LY66"/>
<dbReference type="SMART" id="SM00267">
    <property type="entry name" value="GGDEF"/>
    <property type="match status" value="1"/>
</dbReference>
<dbReference type="PROSITE" id="PS50883">
    <property type="entry name" value="EAL"/>
    <property type="match status" value="1"/>
</dbReference>
<feature type="domain" description="EAL" evidence="3">
    <location>
        <begin position="421"/>
        <end position="666"/>
    </location>
</feature>
<comment type="cofactor">
    <cofactor evidence="1">
        <name>Mg(2+)</name>
        <dbReference type="ChEBI" id="CHEBI:18420"/>
    </cofactor>
</comment>
<dbReference type="Gene3D" id="3.30.70.270">
    <property type="match status" value="1"/>
</dbReference>
<evidence type="ECO:0000256" key="2">
    <source>
        <dbReference type="SAM" id="Phobius"/>
    </source>
</evidence>
<dbReference type="InterPro" id="IPR043128">
    <property type="entry name" value="Rev_trsase/Diguanyl_cyclase"/>
</dbReference>
<dbReference type="InterPro" id="IPR029787">
    <property type="entry name" value="Nucleotide_cyclase"/>
</dbReference>
<keyword evidence="2" id="KW-0812">Transmembrane</keyword>
<name>A0A8H9LY66_9ALTE</name>
<evidence type="ECO:0000256" key="1">
    <source>
        <dbReference type="ARBA" id="ARBA00001946"/>
    </source>
</evidence>
<evidence type="ECO:0000313" key="5">
    <source>
        <dbReference type="EMBL" id="GGZ47125.1"/>
    </source>
</evidence>
<dbReference type="FunFam" id="3.30.70.270:FF:000001">
    <property type="entry name" value="Diguanylate cyclase domain protein"/>
    <property type="match status" value="1"/>
</dbReference>
<reference evidence="5" key="1">
    <citation type="journal article" date="2014" name="Int. J. Syst. Evol. Microbiol.">
        <title>Complete genome sequence of Corynebacterium casei LMG S-19264T (=DSM 44701T), isolated from a smear-ripened cheese.</title>
        <authorList>
            <consortium name="US DOE Joint Genome Institute (JGI-PGF)"/>
            <person name="Walter F."/>
            <person name="Albersmeier A."/>
            <person name="Kalinowski J."/>
            <person name="Ruckert C."/>
        </authorList>
    </citation>
    <scope>NUCLEOTIDE SEQUENCE</scope>
    <source>
        <strain evidence="5">KCTC 32337</strain>
    </source>
</reference>
<protein>
    <recommendedName>
        <fullName evidence="7">Diguanylate cyclase/phosphodiesterase</fullName>
    </recommendedName>
</protein>
<dbReference type="RefSeq" id="WP_191865024.1">
    <property type="nucleotide sequence ID" value="NZ_BMZC01000001.1"/>
</dbReference>
<dbReference type="InterPro" id="IPR035919">
    <property type="entry name" value="EAL_sf"/>
</dbReference>
<dbReference type="InterPro" id="IPR050706">
    <property type="entry name" value="Cyclic-di-GMP_PDE-like"/>
</dbReference>
<organism evidence="5 6">
    <name type="scientific">Paraglaciecola chathamensis</name>
    <dbReference type="NCBI Taxonomy" id="368405"/>
    <lineage>
        <taxon>Bacteria</taxon>
        <taxon>Pseudomonadati</taxon>
        <taxon>Pseudomonadota</taxon>
        <taxon>Gammaproteobacteria</taxon>
        <taxon>Alteromonadales</taxon>
        <taxon>Alteromonadaceae</taxon>
        <taxon>Paraglaciecola</taxon>
    </lineage>
</organism>
<dbReference type="PANTHER" id="PTHR33121:SF23">
    <property type="entry name" value="CYCLIC DI-GMP PHOSPHODIESTERASE PDEB"/>
    <property type="match status" value="1"/>
</dbReference>
<keyword evidence="2" id="KW-0472">Membrane</keyword>
<dbReference type="GO" id="GO:0071111">
    <property type="term" value="F:cyclic-guanylate-specific phosphodiesterase activity"/>
    <property type="evidence" value="ECO:0007669"/>
    <property type="project" value="InterPro"/>
</dbReference>
<dbReference type="Pfam" id="PF00990">
    <property type="entry name" value="GGDEF"/>
    <property type="match status" value="1"/>
</dbReference>
<feature type="domain" description="GGDEF" evidence="4">
    <location>
        <begin position="278"/>
        <end position="410"/>
    </location>
</feature>
<dbReference type="InterPro" id="IPR001633">
    <property type="entry name" value="EAL_dom"/>
</dbReference>
<dbReference type="SUPFAM" id="SSF55073">
    <property type="entry name" value="Nucleotide cyclase"/>
    <property type="match status" value="1"/>
</dbReference>
<dbReference type="Gene3D" id="3.20.20.450">
    <property type="entry name" value="EAL domain"/>
    <property type="match status" value="1"/>
</dbReference>
<accession>A0A8H9LY66</accession>
<evidence type="ECO:0000313" key="6">
    <source>
        <dbReference type="Proteomes" id="UP000622604"/>
    </source>
</evidence>
<reference evidence="5" key="2">
    <citation type="submission" date="2020-09" db="EMBL/GenBank/DDBJ databases">
        <authorList>
            <person name="Sun Q."/>
            <person name="Kim S."/>
        </authorList>
    </citation>
    <scope>NUCLEOTIDE SEQUENCE</scope>
    <source>
        <strain evidence="5">KCTC 32337</strain>
    </source>
</reference>
<dbReference type="CDD" id="cd01949">
    <property type="entry name" value="GGDEF"/>
    <property type="match status" value="1"/>
</dbReference>
<dbReference type="PROSITE" id="PS50887">
    <property type="entry name" value="GGDEF"/>
    <property type="match status" value="1"/>
</dbReference>
<feature type="transmembrane region" description="Helical" evidence="2">
    <location>
        <begin position="182"/>
        <end position="199"/>
    </location>
</feature>
<sequence>MRIRSYLALLVCACLLGAYILEQVLAYRFNSVQTLESEHNESLLWQKDLQRIENTTSQFLVSADLVIGSGNTYLIFGAKNMGDYLIKELAQMQSHNQFPPLSKKIAESETLVASINDVLVEVLDLPPNDLQQSLGQLLEQYDPISLLLSRNIQFLTQETSNTIENEARFLQAEKQRMEEVSWLTRIGFFLAIIALWWWANSRICKPLNGLIYSSHRALAGHDFEATKRAPTEILELSNDFKHLTETLFHQASHDPLTELQNRRAFERNLKQVIQDNQHNYFLCFIDLDYFKTINDTCGHAAGDEILVSVARILKSNVRSNDIVARLGGDEFAILILDCPFEKALQIANNIKENIRTLTYHWEGETFHLSASIGVAPKVKHNSTTDLLNAADVACGLAKSAGRNTVRLYDASQEKANNKQQDILSVHQINNALKNDQFILYKQDILPLQDNQSGHYFEILLRMKGVDGKVISPASFLPIAERYRLTSQIDTWVVSAVFAHFRQHQDQLENIYMISINLSGHSMNDHELETFIIDKVKKGGIPAHKLCFEVTETVAIANIKRAKLFIENIKKLGCSFALDDFGSGHASYAYLRELPTEKIKIDGTIIANMMDNPLDYTTVKSICEIAKAANQEIIAEFVENEKTVDALKKLGVDFAQGYHFNRPSELR</sequence>
<evidence type="ECO:0000259" key="3">
    <source>
        <dbReference type="PROSITE" id="PS50883"/>
    </source>
</evidence>
<proteinExistence type="predicted"/>
<evidence type="ECO:0008006" key="7">
    <source>
        <dbReference type="Google" id="ProtNLM"/>
    </source>
</evidence>
<dbReference type="PANTHER" id="PTHR33121">
    <property type="entry name" value="CYCLIC DI-GMP PHOSPHODIESTERASE PDEF"/>
    <property type="match status" value="1"/>
</dbReference>
<dbReference type="InterPro" id="IPR000160">
    <property type="entry name" value="GGDEF_dom"/>
</dbReference>
<evidence type="ECO:0000259" key="4">
    <source>
        <dbReference type="PROSITE" id="PS50887"/>
    </source>
</evidence>
<gene>
    <name evidence="5" type="ORF">GCM10011274_00930</name>
</gene>
<dbReference type="NCBIfam" id="TIGR00254">
    <property type="entry name" value="GGDEF"/>
    <property type="match status" value="1"/>
</dbReference>
<keyword evidence="2" id="KW-1133">Transmembrane helix</keyword>